<keyword evidence="3" id="KW-1185">Reference proteome</keyword>
<accession>D1CGD9</accession>
<gene>
    <name evidence="2" type="ordered locus">Tter_1904</name>
</gene>
<reference evidence="3" key="1">
    <citation type="journal article" date="2010" name="Stand. Genomic Sci.">
        <title>Complete genome sequence of 'Thermobaculum terrenum' type strain (YNP1).</title>
        <authorList>
            <person name="Kiss H."/>
            <person name="Cleland D."/>
            <person name="Lapidus A."/>
            <person name="Lucas S."/>
            <person name="Glavina Del Rio T."/>
            <person name="Nolan M."/>
            <person name="Tice H."/>
            <person name="Han C."/>
            <person name="Goodwin L."/>
            <person name="Pitluck S."/>
            <person name="Liolios K."/>
            <person name="Ivanova N."/>
            <person name="Mavromatis K."/>
            <person name="Ovchinnikova G."/>
            <person name="Pati A."/>
            <person name="Chen A."/>
            <person name="Palaniappan K."/>
            <person name="Land M."/>
            <person name="Hauser L."/>
            <person name="Chang Y."/>
            <person name="Jeffries C."/>
            <person name="Lu M."/>
            <person name="Brettin T."/>
            <person name="Detter J."/>
            <person name="Goker M."/>
            <person name="Tindall B."/>
            <person name="Beck B."/>
            <person name="McDermott T."/>
            <person name="Woyke T."/>
            <person name="Bristow J."/>
            <person name="Eisen J."/>
            <person name="Markowitz V."/>
            <person name="Hugenholtz P."/>
            <person name="Kyrpides N."/>
            <person name="Klenk H."/>
            <person name="Cheng J."/>
        </authorList>
    </citation>
    <scope>NUCLEOTIDE SEQUENCE [LARGE SCALE GENOMIC DNA]</scope>
    <source>
        <strain evidence="3">ATCC BAA-798 / YNP1</strain>
    </source>
</reference>
<proteinExistence type="predicted"/>
<dbReference type="KEGG" id="ttr:Tter_1904"/>
<feature type="transmembrane region" description="Helical" evidence="1">
    <location>
        <begin position="102"/>
        <end position="119"/>
    </location>
</feature>
<name>D1CGD9_THET1</name>
<dbReference type="EMBL" id="CP001826">
    <property type="protein sequence ID" value="ACZ42810.1"/>
    <property type="molecule type" value="Genomic_DNA"/>
</dbReference>
<feature type="transmembrane region" description="Helical" evidence="1">
    <location>
        <begin position="12"/>
        <end position="38"/>
    </location>
</feature>
<dbReference type="AlphaFoldDB" id="D1CGD9"/>
<keyword evidence="1" id="KW-0812">Transmembrane</keyword>
<evidence type="ECO:0000256" key="1">
    <source>
        <dbReference type="SAM" id="Phobius"/>
    </source>
</evidence>
<organism evidence="2 3">
    <name type="scientific">Thermobaculum terrenum (strain ATCC BAA-798 / CCMEE 7001 / YNP1)</name>
    <dbReference type="NCBI Taxonomy" id="525904"/>
    <lineage>
        <taxon>Bacteria</taxon>
        <taxon>Bacillati</taxon>
        <taxon>Chloroflexota</taxon>
        <taxon>Chloroflexia</taxon>
        <taxon>Candidatus Thermobaculales</taxon>
        <taxon>Candidatus Thermobaculaceae</taxon>
        <taxon>Thermobaculum</taxon>
    </lineage>
</organism>
<evidence type="ECO:0000313" key="2">
    <source>
        <dbReference type="EMBL" id="ACZ42810.1"/>
    </source>
</evidence>
<dbReference type="HOGENOM" id="CLU_2025673_0_0_0"/>
<feature type="transmembrane region" description="Helical" evidence="1">
    <location>
        <begin position="58"/>
        <end position="81"/>
    </location>
</feature>
<sequence length="122" mass="14043">MRPKDMSRRERLSRYLLAYLMLASIIVVGFVVLVIIWPQSVLNIIAMLFDVTDVDVRYAGTFVYLIAGILLLIMLFVTIMVGEPYLRKGAEMGQLRRRYLRIIIPLIAFGLLGLVFWILPLL</sequence>
<protein>
    <submittedName>
        <fullName evidence="2">Uncharacterized protein</fullName>
    </submittedName>
</protein>
<evidence type="ECO:0000313" key="3">
    <source>
        <dbReference type="Proteomes" id="UP000000323"/>
    </source>
</evidence>
<dbReference type="STRING" id="525904.Tter_1904"/>
<dbReference type="RefSeq" id="WP_012875841.1">
    <property type="nucleotide sequence ID" value="NC_013526.1"/>
</dbReference>
<keyword evidence="1" id="KW-1133">Transmembrane helix</keyword>
<dbReference type="Proteomes" id="UP000000323">
    <property type="component" value="Chromosome 2"/>
</dbReference>
<keyword evidence="1" id="KW-0472">Membrane</keyword>